<reference evidence="4" key="1">
    <citation type="submission" date="2017-02" db="UniProtKB">
        <authorList>
            <consortium name="WormBaseParasite"/>
        </authorList>
    </citation>
    <scope>IDENTIFICATION</scope>
</reference>
<feature type="region of interest" description="Disordered" evidence="1">
    <location>
        <begin position="20"/>
        <end position="52"/>
    </location>
</feature>
<evidence type="ECO:0000313" key="2">
    <source>
        <dbReference type="EMBL" id="VDO16928.1"/>
    </source>
</evidence>
<organism evidence="4">
    <name type="scientific">Haemonchus placei</name>
    <name type="common">Barber's pole worm</name>
    <dbReference type="NCBI Taxonomy" id="6290"/>
    <lineage>
        <taxon>Eukaryota</taxon>
        <taxon>Metazoa</taxon>
        <taxon>Ecdysozoa</taxon>
        <taxon>Nematoda</taxon>
        <taxon>Chromadorea</taxon>
        <taxon>Rhabditida</taxon>
        <taxon>Rhabditina</taxon>
        <taxon>Rhabditomorpha</taxon>
        <taxon>Strongyloidea</taxon>
        <taxon>Trichostrongylidae</taxon>
        <taxon>Haemonchus</taxon>
    </lineage>
</organism>
<dbReference type="EMBL" id="UZAF01006852">
    <property type="protein sequence ID" value="VDO16928.1"/>
    <property type="molecule type" value="Genomic_DNA"/>
</dbReference>
<gene>
    <name evidence="2" type="ORF">HPLM_LOCUS2801</name>
</gene>
<proteinExistence type="predicted"/>
<evidence type="ECO:0000313" key="4">
    <source>
        <dbReference type="WBParaSite" id="HPLM_0000280701-mRNA-1"/>
    </source>
</evidence>
<sequence length="52" mass="5454">MERGSDVMSEYRPVAGIRLRKRRAVPGQDASATALTSPASAHGSGIPTSSNR</sequence>
<name>A0A0N4VZT3_HAEPC</name>
<dbReference type="Proteomes" id="UP000268014">
    <property type="component" value="Unassembled WGS sequence"/>
</dbReference>
<feature type="compositionally biased region" description="Low complexity" evidence="1">
    <location>
        <begin position="30"/>
        <end position="41"/>
    </location>
</feature>
<accession>A0A0N4VZT3</accession>
<evidence type="ECO:0000313" key="3">
    <source>
        <dbReference type="Proteomes" id="UP000268014"/>
    </source>
</evidence>
<dbReference type="WBParaSite" id="HPLM_0000280701-mRNA-1">
    <property type="protein sequence ID" value="HPLM_0000280701-mRNA-1"/>
    <property type="gene ID" value="HPLM_0000280701"/>
</dbReference>
<protein>
    <submittedName>
        <fullName evidence="2 4">Uncharacterized protein</fullName>
    </submittedName>
</protein>
<evidence type="ECO:0000256" key="1">
    <source>
        <dbReference type="SAM" id="MobiDB-lite"/>
    </source>
</evidence>
<reference evidence="2 3" key="2">
    <citation type="submission" date="2018-11" db="EMBL/GenBank/DDBJ databases">
        <authorList>
            <consortium name="Pathogen Informatics"/>
        </authorList>
    </citation>
    <scope>NUCLEOTIDE SEQUENCE [LARGE SCALE GENOMIC DNA]</scope>
    <source>
        <strain evidence="2 3">MHpl1</strain>
    </source>
</reference>
<keyword evidence="3" id="KW-1185">Reference proteome</keyword>
<dbReference type="AlphaFoldDB" id="A0A0N4VZT3"/>